<dbReference type="InterPro" id="IPR050583">
    <property type="entry name" value="Mycobacterial_A85_antigen"/>
</dbReference>
<name>A0ABT5S6G7_9FLAO</name>
<dbReference type="SUPFAM" id="SSF48452">
    <property type="entry name" value="TPR-like"/>
    <property type="match status" value="1"/>
</dbReference>
<dbReference type="Proteomes" id="UP001151478">
    <property type="component" value="Unassembled WGS sequence"/>
</dbReference>
<dbReference type="EMBL" id="JAOSLC020000002">
    <property type="protein sequence ID" value="MDD7913687.1"/>
    <property type="molecule type" value="Genomic_DNA"/>
</dbReference>
<dbReference type="PANTHER" id="PTHR48098">
    <property type="entry name" value="ENTEROCHELIN ESTERASE-RELATED"/>
    <property type="match status" value="1"/>
</dbReference>
<evidence type="ECO:0000313" key="4">
    <source>
        <dbReference type="Proteomes" id="UP001151478"/>
    </source>
</evidence>
<feature type="chain" id="PRO_5046862563" evidence="2">
    <location>
        <begin position="24"/>
        <end position="376"/>
    </location>
</feature>
<dbReference type="InterPro" id="IPR019734">
    <property type="entry name" value="TPR_rpt"/>
</dbReference>
<comment type="caution">
    <text evidence="3">The sequence shown here is derived from an EMBL/GenBank/DDBJ whole genome shotgun (WGS) entry which is preliminary data.</text>
</comment>
<feature type="repeat" description="TPR" evidence="1">
    <location>
        <begin position="326"/>
        <end position="359"/>
    </location>
</feature>
<keyword evidence="2" id="KW-0732">Signal</keyword>
<reference evidence="3" key="1">
    <citation type="submission" date="2023-02" db="EMBL/GenBank/DDBJ databases">
        <title>Polaribacter ponticola sp. nov., isolated from seawater.</title>
        <authorList>
            <person name="Baek J.H."/>
            <person name="Kim J.M."/>
            <person name="Choi D.G."/>
            <person name="Jeon C.O."/>
        </authorList>
    </citation>
    <scope>NUCLEOTIDE SEQUENCE</scope>
    <source>
        <strain evidence="3">MSW5</strain>
    </source>
</reference>
<dbReference type="Pfam" id="PF00756">
    <property type="entry name" value="Esterase"/>
    <property type="match status" value="1"/>
</dbReference>
<sequence>MQKKQIILSILFLSLFLSITAQVKEAGNIIIGKKFTIQSKILNTTNDIQVYLPNSYSTSKEKYPVLYLLDGQRFFTNAVAIQKSLRSPIALPEMIVVGINSKRTTRRPLFGDRKKYTSFLKNDIIQFIDSNYRTNKERVIFGWEAAAYYISKMILQEQNLFSGAIVSDGGLASEKIIKEFQSDKEIYLYIANSKKDIYYVKSTEKFSERLKQINPKNLRWKYELFNDEVHQSLPQLSLYKGLRYYYHNYDALVFENISAYEKAGGITYLKSFYKERAKRFGGDEKIAESTKNSLIWLARDHDNFKYFSFFMEEFKDVLKTKRYASASWQYRLGQFYLKHKNYKNAIKFFEAGLSKYPNTNFEIRMKKGLKEAKSKI</sequence>
<dbReference type="InterPro" id="IPR011990">
    <property type="entry name" value="TPR-like_helical_dom_sf"/>
</dbReference>
<organism evidence="3 4">
    <name type="scientific">Polaribacter ponticola</name>
    <dbReference type="NCBI Taxonomy" id="2978475"/>
    <lineage>
        <taxon>Bacteria</taxon>
        <taxon>Pseudomonadati</taxon>
        <taxon>Bacteroidota</taxon>
        <taxon>Flavobacteriia</taxon>
        <taxon>Flavobacteriales</taxon>
        <taxon>Flavobacteriaceae</taxon>
    </lineage>
</organism>
<evidence type="ECO:0000256" key="1">
    <source>
        <dbReference type="PROSITE-ProRule" id="PRU00339"/>
    </source>
</evidence>
<keyword evidence="1" id="KW-0802">TPR repeat</keyword>
<evidence type="ECO:0000256" key="2">
    <source>
        <dbReference type="SAM" id="SignalP"/>
    </source>
</evidence>
<dbReference type="InterPro" id="IPR029058">
    <property type="entry name" value="AB_hydrolase_fold"/>
</dbReference>
<dbReference type="Gene3D" id="3.40.50.1820">
    <property type="entry name" value="alpha/beta hydrolase"/>
    <property type="match status" value="1"/>
</dbReference>
<dbReference type="PANTHER" id="PTHR48098:SF6">
    <property type="entry name" value="FERRI-BACILLIBACTIN ESTERASE BESA"/>
    <property type="match status" value="1"/>
</dbReference>
<keyword evidence="4" id="KW-1185">Reference proteome</keyword>
<dbReference type="InterPro" id="IPR000801">
    <property type="entry name" value="Esterase-like"/>
</dbReference>
<protein>
    <submittedName>
        <fullName evidence="3">Alpha/beta hydrolase-fold protein</fullName>
    </submittedName>
</protein>
<feature type="signal peptide" evidence="2">
    <location>
        <begin position="1"/>
        <end position="23"/>
    </location>
</feature>
<gene>
    <name evidence="3" type="ORF">N5A56_004345</name>
</gene>
<dbReference type="PROSITE" id="PS50005">
    <property type="entry name" value="TPR"/>
    <property type="match status" value="1"/>
</dbReference>
<dbReference type="SMART" id="SM00028">
    <property type="entry name" value="TPR"/>
    <property type="match status" value="1"/>
</dbReference>
<proteinExistence type="predicted"/>
<evidence type="ECO:0000313" key="3">
    <source>
        <dbReference type="EMBL" id="MDD7913687.1"/>
    </source>
</evidence>
<dbReference type="SUPFAM" id="SSF53474">
    <property type="entry name" value="alpha/beta-Hydrolases"/>
    <property type="match status" value="1"/>
</dbReference>
<accession>A0ABT5S6G7</accession>
<keyword evidence="3" id="KW-0378">Hydrolase</keyword>
<dbReference type="RefSeq" id="WP_274270205.1">
    <property type="nucleotide sequence ID" value="NZ_JAOSLC020000002.1"/>
</dbReference>
<dbReference type="GO" id="GO:0016787">
    <property type="term" value="F:hydrolase activity"/>
    <property type="evidence" value="ECO:0007669"/>
    <property type="project" value="UniProtKB-KW"/>
</dbReference>